<feature type="compositionally biased region" description="Pro residues" evidence="1">
    <location>
        <begin position="185"/>
        <end position="197"/>
    </location>
</feature>
<sequence length="319" mass="31759">MSKAPASAMLAALLLLAGCGGRDPVDAPVNWWHQLEGGEIARQRPPPPGVDAPYPLVGTTPSKPPAMLSPDLRAALTQHLEEQRNLSARLNADDPIAALPPTPPAATAKPAPATGPAPSAAVASAPGQKPEPGGGTSPAAANAPAASSATLDAVEAPPAPAASQPVLAMPDVVPDRAGLGEQSGPIPPIPAAPPGSPDLPGFPVLAAPTYAAQIHPNYALADRSGERLLFPDGSDALSPGQDGILRSLVAHRGKTGTIFVHGYGDAASDAPADQAQALTLGALRARAVAAWLQANGVPAGAIRIRADAFGRGATAGLVD</sequence>
<reference evidence="4 5" key="1">
    <citation type="submission" date="2022-06" db="EMBL/GenBank/DDBJ databases">
        <title>Endosaccharibacter gen. nov., sp. nov., endophytic bacteria isolated from sugarcane.</title>
        <authorList>
            <person name="Pitiwittayakul N."/>
            <person name="Yukphan P."/>
            <person name="Charoenyingcharoen P."/>
            <person name="Tanasupawat S."/>
        </authorList>
    </citation>
    <scope>NUCLEOTIDE SEQUENCE [LARGE SCALE GENOMIC DNA]</scope>
    <source>
        <strain evidence="4 5">KSS8</strain>
    </source>
</reference>
<comment type="caution">
    <text evidence="4">The sequence shown here is derived from an EMBL/GenBank/DDBJ whole genome shotgun (WGS) entry which is preliminary data.</text>
</comment>
<dbReference type="Gene3D" id="3.30.1330.60">
    <property type="entry name" value="OmpA-like domain"/>
    <property type="match status" value="1"/>
</dbReference>
<proteinExistence type="predicted"/>
<feature type="chain" id="PRO_5047332737" evidence="2">
    <location>
        <begin position="18"/>
        <end position="319"/>
    </location>
</feature>
<keyword evidence="5" id="KW-1185">Reference proteome</keyword>
<feature type="region of interest" description="Disordered" evidence="1">
    <location>
        <begin position="40"/>
        <end position="68"/>
    </location>
</feature>
<dbReference type="PROSITE" id="PS51257">
    <property type="entry name" value="PROKAR_LIPOPROTEIN"/>
    <property type="match status" value="1"/>
</dbReference>
<protein>
    <submittedName>
        <fullName evidence="4">OmpA family protein</fullName>
    </submittedName>
</protein>
<evidence type="ECO:0000256" key="1">
    <source>
        <dbReference type="SAM" id="MobiDB-lite"/>
    </source>
</evidence>
<keyword evidence="2" id="KW-0732">Signal</keyword>
<gene>
    <name evidence="4" type="ORF">NFI95_11545</name>
</gene>
<organism evidence="4 5">
    <name type="scientific">Endosaccharibacter trunci</name>
    <dbReference type="NCBI Taxonomy" id="2812733"/>
    <lineage>
        <taxon>Bacteria</taxon>
        <taxon>Pseudomonadati</taxon>
        <taxon>Pseudomonadota</taxon>
        <taxon>Alphaproteobacteria</taxon>
        <taxon>Acetobacterales</taxon>
        <taxon>Acetobacteraceae</taxon>
        <taxon>Endosaccharibacter</taxon>
    </lineage>
</organism>
<dbReference type="InterPro" id="IPR036737">
    <property type="entry name" value="OmpA-like_sf"/>
</dbReference>
<dbReference type="InterPro" id="IPR006665">
    <property type="entry name" value="OmpA-like"/>
</dbReference>
<evidence type="ECO:0000313" key="4">
    <source>
        <dbReference type="EMBL" id="MCQ8279080.1"/>
    </source>
</evidence>
<dbReference type="RefSeq" id="WP_422864555.1">
    <property type="nucleotide sequence ID" value="NZ_JAMSKV010000009.1"/>
</dbReference>
<evidence type="ECO:0000313" key="5">
    <source>
        <dbReference type="Proteomes" id="UP001524587"/>
    </source>
</evidence>
<accession>A0ABT1W878</accession>
<dbReference type="SUPFAM" id="SSF103088">
    <property type="entry name" value="OmpA-like"/>
    <property type="match status" value="1"/>
</dbReference>
<feature type="domain" description="OmpA-like" evidence="3">
    <location>
        <begin position="229"/>
        <end position="309"/>
    </location>
</feature>
<feature type="compositionally biased region" description="Low complexity" evidence="1">
    <location>
        <begin position="137"/>
        <end position="150"/>
    </location>
</feature>
<feature type="signal peptide" evidence="2">
    <location>
        <begin position="1"/>
        <end position="17"/>
    </location>
</feature>
<feature type="region of interest" description="Disordered" evidence="1">
    <location>
        <begin position="94"/>
        <end position="197"/>
    </location>
</feature>
<dbReference type="Proteomes" id="UP001524587">
    <property type="component" value="Unassembled WGS sequence"/>
</dbReference>
<evidence type="ECO:0000259" key="3">
    <source>
        <dbReference type="Pfam" id="PF00691"/>
    </source>
</evidence>
<name>A0ABT1W878_9PROT</name>
<evidence type="ECO:0000256" key="2">
    <source>
        <dbReference type="SAM" id="SignalP"/>
    </source>
</evidence>
<feature type="compositionally biased region" description="Low complexity" evidence="1">
    <location>
        <begin position="105"/>
        <end position="126"/>
    </location>
</feature>
<dbReference type="Pfam" id="PF00691">
    <property type="entry name" value="OmpA"/>
    <property type="match status" value="1"/>
</dbReference>
<dbReference type="EMBL" id="JAMSKV010000009">
    <property type="protein sequence ID" value="MCQ8279080.1"/>
    <property type="molecule type" value="Genomic_DNA"/>
</dbReference>